<dbReference type="PANTHER" id="PTHR44566">
    <property type="entry name" value="TRANSDUCIN/WD40 REPEAT-LIKE SUPERFAMILY PROTEIN"/>
    <property type="match status" value="1"/>
</dbReference>
<name>A0A9D4R5B1_DREPO</name>
<dbReference type="InterPro" id="IPR053053">
    <property type="entry name" value="WD_repeat_protein"/>
</dbReference>
<dbReference type="Proteomes" id="UP000828390">
    <property type="component" value="Unassembled WGS sequence"/>
</dbReference>
<keyword evidence="4" id="KW-1185">Reference proteome</keyword>
<reference evidence="3" key="2">
    <citation type="submission" date="2020-11" db="EMBL/GenBank/DDBJ databases">
        <authorList>
            <person name="McCartney M.A."/>
            <person name="Auch B."/>
            <person name="Kono T."/>
            <person name="Mallez S."/>
            <person name="Becker A."/>
            <person name="Gohl D.M."/>
            <person name="Silverstein K.A.T."/>
            <person name="Koren S."/>
            <person name="Bechman K.B."/>
            <person name="Herman A."/>
            <person name="Abrahante J.E."/>
            <person name="Garbe J."/>
        </authorList>
    </citation>
    <scope>NUCLEOTIDE SEQUENCE</scope>
    <source>
        <strain evidence="3">Duluth1</strain>
        <tissue evidence="3">Whole animal</tissue>
    </source>
</reference>
<evidence type="ECO:0000313" key="4">
    <source>
        <dbReference type="Proteomes" id="UP000828390"/>
    </source>
</evidence>
<dbReference type="Pfam" id="PF00400">
    <property type="entry name" value="WD40"/>
    <property type="match status" value="4"/>
</dbReference>
<accession>A0A9D4R5B1</accession>
<comment type="caution">
    <text evidence="3">The sequence shown here is derived from an EMBL/GenBank/DDBJ whole genome shotgun (WGS) entry which is preliminary data.</text>
</comment>
<dbReference type="InterPro" id="IPR036322">
    <property type="entry name" value="WD40_repeat_dom_sf"/>
</dbReference>
<sequence>MDALQQYNSDSDESNSDTTYQEDKGSNMYLDFFGLKPESHTYFQKRISSCEQDMGRSTSVNIGHIPVIVEIPGTSFWEETQLSDIQILEQTDSIGRKPKPVTCNLEKNEERLRPYDKCLSLNARNKAKTDKDSHASKHTDIARKLYYVHPIVSPHLHGKKSSCVVPSRLEWTHPGHAGACNRLQWNIAAYSHLLVSVSMDTSVKVWNTWSQLDACVRHLRIHDKAVKDVHWNSEGRQLLTASYDRTAAITDVETGTAVNRFHHPGFVTCARFHPVEGRHFVTGTNNVIMRWDVRTPSQPVQTYKYKDNIGQIGDIVFNMEGSVMFSCSDLVCRDSADRNLMAFEVKSGVTLSNQIYQERYTLTRLRVSPMDHQLLAQSQGNYIALFSMDRPYKMNKHRRFEGHMVQGYSVGFDLSCDGSLVYSGSSDGNIHSYNYKSGRRCKEITTGLDVVMDVACHPVLPSTLAACAWDGTVQVWT</sequence>
<dbReference type="PANTHER" id="PTHR44566:SF1">
    <property type="entry name" value="WD REPEAT-CONTAINING PROTEIN 25"/>
    <property type="match status" value="1"/>
</dbReference>
<evidence type="ECO:0000256" key="1">
    <source>
        <dbReference type="PROSITE-ProRule" id="PRU00221"/>
    </source>
</evidence>
<feature type="repeat" description="WD" evidence="1">
    <location>
        <begin position="173"/>
        <end position="207"/>
    </location>
</feature>
<evidence type="ECO:0008006" key="5">
    <source>
        <dbReference type="Google" id="ProtNLM"/>
    </source>
</evidence>
<dbReference type="InterPro" id="IPR001680">
    <property type="entry name" value="WD40_rpt"/>
</dbReference>
<dbReference type="SMART" id="SM00320">
    <property type="entry name" value="WD40"/>
    <property type="match status" value="5"/>
</dbReference>
<dbReference type="EMBL" id="JAIWYP010000003">
    <property type="protein sequence ID" value="KAH3854758.1"/>
    <property type="molecule type" value="Genomic_DNA"/>
</dbReference>
<dbReference type="Gene3D" id="2.130.10.10">
    <property type="entry name" value="YVTN repeat-like/Quinoprotein amine dehydrogenase"/>
    <property type="match status" value="1"/>
</dbReference>
<proteinExistence type="predicted"/>
<dbReference type="OrthoDB" id="256303at2759"/>
<evidence type="ECO:0000256" key="2">
    <source>
        <dbReference type="SAM" id="MobiDB-lite"/>
    </source>
</evidence>
<dbReference type="InterPro" id="IPR015943">
    <property type="entry name" value="WD40/YVTN_repeat-like_dom_sf"/>
</dbReference>
<feature type="region of interest" description="Disordered" evidence="2">
    <location>
        <begin position="1"/>
        <end position="23"/>
    </location>
</feature>
<evidence type="ECO:0000313" key="3">
    <source>
        <dbReference type="EMBL" id="KAH3854758.1"/>
    </source>
</evidence>
<keyword evidence="1" id="KW-0853">WD repeat</keyword>
<dbReference type="SUPFAM" id="SSF50978">
    <property type="entry name" value="WD40 repeat-like"/>
    <property type="match status" value="1"/>
</dbReference>
<reference evidence="3" key="1">
    <citation type="journal article" date="2019" name="bioRxiv">
        <title>The Genome of the Zebra Mussel, Dreissena polymorpha: A Resource for Invasive Species Research.</title>
        <authorList>
            <person name="McCartney M.A."/>
            <person name="Auch B."/>
            <person name="Kono T."/>
            <person name="Mallez S."/>
            <person name="Zhang Y."/>
            <person name="Obille A."/>
            <person name="Becker A."/>
            <person name="Abrahante J.E."/>
            <person name="Garbe J."/>
            <person name="Badalamenti J.P."/>
            <person name="Herman A."/>
            <person name="Mangelson H."/>
            <person name="Liachko I."/>
            <person name="Sullivan S."/>
            <person name="Sone E.D."/>
            <person name="Koren S."/>
            <person name="Silverstein K.A.T."/>
            <person name="Beckman K.B."/>
            <person name="Gohl D.M."/>
        </authorList>
    </citation>
    <scope>NUCLEOTIDE SEQUENCE</scope>
    <source>
        <strain evidence="3">Duluth1</strain>
        <tissue evidence="3">Whole animal</tissue>
    </source>
</reference>
<gene>
    <name evidence="3" type="ORF">DPMN_097307</name>
</gene>
<protein>
    <recommendedName>
        <fullName evidence="5">WD repeat-containing protein 25</fullName>
    </recommendedName>
</protein>
<dbReference type="PROSITE" id="PS50082">
    <property type="entry name" value="WD_REPEATS_2"/>
    <property type="match status" value="2"/>
</dbReference>
<dbReference type="AlphaFoldDB" id="A0A9D4R5B1"/>
<feature type="repeat" description="WD" evidence="1">
    <location>
        <begin position="219"/>
        <end position="260"/>
    </location>
</feature>
<organism evidence="3 4">
    <name type="scientific">Dreissena polymorpha</name>
    <name type="common">Zebra mussel</name>
    <name type="synonym">Mytilus polymorpha</name>
    <dbReference type="NCBI Taxonomy" id="45954"/>
    <lineage>
        <taxon>Eukaryota</taxon>
        <taxon>Metazoa</taxon>
        <taxon>Spiralia</taxon>
        <taxon>Lophotrochozoa</taxon>
        <taxon>Mollusca</taxon>
        <taxon>Bivalvia</taxon>
        <taxon>Autobranchia</taxon>
        <taxon>Heteroconchia</taxon>
        <taxon>Euheterodonta</taxon>
        <taxon>Imparidentia</taxon>
        <taxon>Neoheterodontei</taxon>
        <taxon>Myida</taxon>
        <taxon>Dreissenoidea</taxon>
        <taxon>Dreissenidae</taxon>
        <taxon>Dreissena</taxon>
    </lineage>
</organism>